<feature type="transmembrane region" description="Helical" evidence="10">
    <location>
        <begin position="294"/>
        <end position="312"/>
    </location>
</feature>
<dbReference type="STRING" id="64971.SAMN05421831_10396"/>
<gene>
    <name evidence="13" type="ORF">SAMN05421831_10396</name>
</gene>
<dbReference type="PROSITE" id="PS50885">
    <property type="entry name" value="HAMP"/>
    <property type="match status" value="1"/>
</dbReference>
<dbReference type="AlphaFoldDB" id="A0A1H6RET5"/>
<dbReference type="Pfam" id="PF02743">
    <property type="entry name" value="dCache_1"/>
    <property type="match status" value="1"/>
</dbReference>
<dbReference type="Pfam" id="PF00672">
    <property type="entry name" value="HAMP"/>
    <property type="match status" value="1"/>
</dbReference>
<dbReference type="PANTHER" id="PTHR32089">
    <property type="entry name" value="METHYL-ACCEPTING CHEMOTAXIS PROTEIN MCPB"/>
    <property type="match status" value="1"/>
</dbReference>
<evidence type="ECO:0000256" key="2">
    <source>
        <dbReference type="ARBA" id="ARBA00022475"/>
    </source>
</evidence>
<accession>A0A1H6RET5</accession>
<dbReference type="Pfam" id="PF00015">
    <property type="entry name" value="MCPsignal"/>
    <property type="match status" value="1"/>
</dbReference>
<organism evidence="13 14">
    <name type="scientific">Allopseudospirillum japonicum</name>
    <dbReference type="NCBI Taxonomy" id="64971"/>
    <lineage>
        <taxon>Bacteria</taxon>
        <taxon>Pseudomonadati</taxon>
        <taxon>Pseudomonadota</taxon>
        <taxon>Gammaproteobacteria</taxon>
        <taxon>Oceanospirillales</taxon>
        <taxon>Oceanospirillaceae</taxon>
        <taxon>Allopseudospirillum</taxon>
    </lineage>
</organism>
<feature type="domain" description="HAMP" evidence="12">
    <location>
        <begin position="313"/>
        <end position="367"/>
    </location>
</feature>
<keyword evidence="6 10" id="KW-0472">Membrane</keyword>
<proteinExistence type="inferred from homology"/>
<evidence type="ECO:0000256" key="6">
    <source>
        <dbReference type="ARBA" id="ARBA00023136"/>
    </source>
</evidence>
<evidence type="ECO:0000313" key="14">
    <source>
        <dbReference type="Proteomes" id="UP000242999"/>
    </source>
</evidence>
<keyword evidence="4 10" id="KW-0812">Transmembrane</keyword>
<dbReference type="SMART" id="SM00283">
    <property type="entry name" value="MA"/>
    <property type="match status" value="1"/>
</dbReference>
<dbReference type="CDD" id="cd18774">
    <property type="entry name" value="PDC2_HK_sensor"/>
    <property type="match status" value="1"/>
</dbReference>
<evidence type="ECO:0000256" key="10">
    <source>
        <dbReference type="SAM" id="Phobius"/>
    </source>
</evidence>
<evidence type="ECO:0000313" key="13">
    <source>
        <dbReference type="EMBL" id="SEI51027.1"/>
    </source>
</evidence>
<dbReference type="InterPro" id="IPR029151">
    <property type="entry name" value="Sensor-like_sf"/>
</dbReference>
<keyword evidence="5 10" id="KW-1133">Transmembrane helix</keyword>
<dbReference type="EMBL" id="FNYH01000003">
    <property type="protein sequence ID" value="SEI51027.1"/>
    <property type="molecule type" value="Genomic_DNA"/>
</dbReference>
<dbReference type="PROSITE" id="PS50111">
    <property type="entry name" value="CHEMOTAXIS_TRANSDUC_2"/>
    <property type="match status" value="1"/>
</dbReference>
<dbReference type="Gene3D" id="1.10.287.950">
    <property type="entry name" value="Methyl-accepting chemotaxis protein"/>
    <property type="match status" value="1"/>
</dbReference>
<comment type="subcellular location">
    <subcellularLocation>
        <location evidence="1">Cell membrane</location>
        <topology evidence="1">Multi-pass membrane protein</topology>
    </subcellularLocation>
</comment>
<evidence type="ECO:0000256" key="7">
    <source>
        <dbReference type="ARBA" id="ARBA00023224"/>
    </source>
</evidence>
<dbReference type="GO" id="GO:0007165">
    <property type="term" value="P:signal transduction"/>
    <property type="evidence" value="ECO:0007669"/>
    <property type="project" value="UniProtKB-KW"/>
</dbReference>
<evidence type="ECO:0000259" key="11">
    <source>
        <dbReference type="PROSITE" id="PS50111"/>
    </source>
</evidence>
<dbReference type="GO" id="GO:0005886">
    <property type="term" value="C:plasma membrane"/>
    <property type="evidence" value="ECO:0007669"/>
    <property type="project" value="UniProtKB-SubCell"/>
</dbReference>
<dbReference type="Proteomes" id="UP000242999">
    <property type="component" value="Unassembled WGS sequence"/>
</dbReference>
<keyword evidence="3" id="KW-0145">Chemotaxis</keyword>
<keyword evidence="2" id="KW-1003">Cell membrane</keyword>
<reference evidence="14" key="1">
    <citation type="submission" date="2016-10" db="EMBL/GenBank/DDBJ databases">
        <authorList>
            <person name="Varghese N."/>
            <person name="Submissions S."/>
        </authorList>
    </citation>
    <scope>NUCLEOTIDE SEQUENCE [LARGE SCALE GENOMIC DNA]</scope>
    <source>
        <strain evidence="14">DSM 7165</strain>
    </source>
</reference>
<dbReference type="InterPro" id="IPR033479">
    <property type="entry name" value="dCache_1"/>
</dbReference>
<feature type="domain" description="Methyl-accepting transducer" evidence="11">
    <location>
        <begin position="372"/>
        <end position="608"/>
    </location>
</feature>
<dbReference type="InterPro" id="IPR004089">
    <property type="entry name" value="MCPsignal_dom"/>
</dbReference>
<dbReference type="GO" id="GO:0006935">
    <property type="term" value="P:chemotaxis"/>
    <property type="evidence" value="ECO:0007669"/>
    <property type="project" value="UniProtKB-KW"/>
</dbReference>
<name>A0A1H6RET5_9GAMM</name>
<dbReference type="SUPFAM" id="SSF58104">
    <property type="entry name" value="Methyl-accepting chemotaxis protein (MCP) signaling domain"/>
    <property type="match status" value="1"/>
</dbReference>
<comment type="similarity">
    <text evidence="8">Belongs to the methyl-accepting chemotaxis (MCP) protein family.</text>
</comment>
<evidence type="ECO:0000256" key="9">
    <source>
        <dbReference type="PROSITE-ProRule" id="PRU00284"/>
    </source>
</evidence>
<evidence type="ECO:0000256" key="5">
    <source>
        <dbReference type="ARBA" id="ARBA00022989"/>
    </source>
</evidence>
<evidence type="ECO:0000256" key="4">
    <source>
        <dbReference type="ARBA" id="ARBA00022692"/>
    </source>
</evidence>
<keyword evidence="7 9" id="KW-0807">Transducer</keyword>
<dbReference type="CDD" id="cd06225">
    <property type="entry name" value="HAMP"/>
    <property type="match status" value="1"/>
</dbReference>
<dbReference type="InterPro" id="IPR003660">
    <property type="entry name" value="HAMP_dom"/>
</dbReference>
<evidence type="ECO:0000256" key="8">
    <source>
        <dbReference type="ARBA" id="ARBA00029447"/>
    </source>
</evidence>
<dbReference type="SUPFAM" id="SSF103190">
    <property type="entry name" value="Sensory domain-like"/>
    <property type="match status" value="1"/>
</dbReference>
<protein>
    <submittedName>
        <fullName evidence="13">Methyl-accepting chemotaxis protein</fullName>
    </submittedName>
</protein>
<dbReference type="FunFam" id="1.10.287.950:FF:000001">
    <property type="entry name" value="Methyl-accepting chemotaxis sensory transducer"/>
    <property type="match status" value="1"/>
</dbReference>
<evidence type="ECO:0000256" key="3">
    <source>
        <dbReference type="ARBA" id="ARBA00022500"/>
    </source>
</evidence>
<dbReference type="SMART" id="SM00304">
    <property type="entry name" value="HAMP"/>
    <property type="match status" value="1"/>
</dbReference>
<dbReference type="Gene3D" id="6.10.340.10">
    <property type="match status" value="1"/>
</dbReference>
<keyword evidence="14" id="KW-1185">Reference proteome</keyword>
<dbReference type="PANTHER" id="PTHR32089:SF117">
    <property type="entry name" value="METHYL ACCEPTING SENSORY TRANSDUCER WITH CACHE_1 SMALL MOLECULE BINDING DOMAIN"/>
    <property type="match status" value="1"/>
</dbReference>
<dbReference type="CDD" id="cd12913">
    <property type="entry name" value="PDC1_MCP_like"/>
    <property type="match status" value="1"/>
</dbReference>
<evidence type="ECO:0000256" key="1">
    <source>
        <dbReference type="ARBA" id="ARBA00004651"/>
    </source>
</evidence>
<evidence type="ECO:0000259" key="12">
    <source>
        <dbReference type="PROSITE" id="PS50885"/>
    </source>
</evidence>
<dbReference type="Gene3D" id="3.30.450.20">
    <property type="entry name" value="PAS domain"/>
    <property type="match status" value="2"/>
</dbReference>
<sequence>MIAGSFLMSLKHKIFLNLLLALLLISALLTYSSYRELKAQGLSHLEIQADSLLTSAELMVGQWVQGKLDTLEGLTTYIQKYPQQDPLDVMHHTNTSGQFDLTYIAYEADGSYVFTNPKITQILQDKGNYDPRVRPWYQEAKKARTPIVTAPYIDATSGLLVLSIAHSAYVNGSMYAVTAADLSLSHLIASIQKMNATLQGQGTLVLTDASGVILAHPDPSLSMAPLSRLGLAVDNEQALQQLASDSDLSLQILQGQAPAWVQVQEVAGHRFYLLLIMPDAVVQAPLQSLLLEHVLTAAALILVAFPILLWILQRLLAPLTQIAQAMHEIAQGNANLTQRLQVKTQDEVGNLARNFNTFVGSLQVTLQDVQRLSGNLRELADSGLAATERTDVQVQQQLHEVAAVAHAMSELELATQDIALCAQETSAAANAGTQANQEGQAQVTHNRQAMHTLTQEIQAAAQVIDRLSLDTQGITGILTKIQDIAEQTNLLALNAAIEAARAGEQGRGFAVVADEVRVLSQRTQAATEEIQRMLSQLQVSSQEAVQRMQKSQCEAEHSVQSVEQAYQLLLELAQTTDKIGAGADRTSVAAEQQQKVNTQMSMTSTHIRQLADQLAQDASQGRQRTQELHQLADRLYQGINKFQL</sequence>